<dbReference type="Proteomes" id="UP000426444">
    <property type="component" value="Chromosome"/>
</dbReference>
<dbReference type="GO" id="GO:0016787">
    <property type="term" value="F:hydrolase activity"/>
    <property type="evidence" value="ECO:0007669"/>
    <property type="project" value="UniProtKB-KW"/>
</dbReference>
<dbReference type="EMBL" id="CP046457">
    <property type="protein sequence ID" value="QGU00126.1"/>
    <property type="molecule type" value="Genomic_DNA"/>
</dbReference>
<dbReference type="Pfam" id="PF00293">
    <property type="entry name" value="NUDIX"/>
    <property type="match status" value="1"/>
</dbReference>
<dbReference type="PANTHER" id="PTHR43222:SF2">
    <property type="entry name" value="NUDIX HYDROLASE 23, CHLOROPLASTIC"/>
    <property type="match status" value="1"/>
</dbReference>
<evidence type="ECO:0000313" key="5">
    <source>
        <dbReference type="EMBL" id="QGU00126.1"/>
    </source>
</evidence>
<keyword evidence="2" id="KW-0378">Hydrolase</keyword>
<dbReference type="OrthoDB" id="9786141at2"/>
<accession>A0A6I6DBY5</accession>
<dbReference type="InterPro" id="IPR020476">
    <property type="entry name" value="Nudix_hydrolase"/>
</dbReference>
<gene>
    <name evidence="5" type="ORF">SYNTR_1532</name>
</gene>
<evidence type="ECO:0000313" key="6">
    <source>
        <dbReference type="Proteomes" id="UP000426444"/>
    </source>
</evidence>
<dbReference type="SUPFAM" id="SSF55811">
    <property type="entry name" value="Nudix"/>
    <property type="match status" value="1"/>
</dbReference>
<sequence>MTGFVFCPFCNDPLNKGIIDNYERNYCSSCSYVHYIYPIPATAAIGQLENKILLIKRGMEPGKGVWTFPSGFMEAGETPEESCLRELFEETGMEGESLKLINAYHEYSQMYGDLLLLVYHVILKPGIPYPGDDADETELVPIDDITDLKFRCFNLAFKELKKPNNI</sequence>
<dbReference type="PANTHER" id="PTHR43222">
    <property type="entry name" value="NUDIX HYDROLASE 23"/>
    <property type="match status" value="1"/>
</dbReference>
<keyword evidence="6" id="KW-1185">Reference proteome</keyword>
<dbReference type="KEGG" id="salq:SYNTR_1532"/>
<dbReference type="PROSITE" id="PS51462">
    <property type="entry name" value="NUDIX"/>
    <property type="match status" value="1"/>
</dbReference>
<keyword evidence="3" id="KW-0460">Magnesium</keyword>
<dbReference type="AlphaFoldDB" id="A0A6I6DBY5"/>
<reference evidence="6" key="1">
    <citation type="journal article" date="2019" name="Microbiology">
        <title>Complete Genome Sequence of an Uncultured Bacterium of the Candidate Phylum Bipolaricaulota.</title>
        <authorList>
            <person name="Kadnikov V.V."/>
            <person name="Mardanov A.V."/>
            <person name="Beletsky A.V."/>
            <person name="Frank Y.A."/>
            <person name="Karnachuk O.V."/>
            <person name="Ravin N.V."/>
        </authorList>
    </citation>
    <scope>NUCLEOTIDE SEQUENCE [LARGE SCALE GENOMIC DNA]</scope>
</reference>
<proteinExistence type="predicted"/>
<dbReference type="PRINTS" id="PR00502">
    <property type="entry name" value="NUDIXFAMILY"/>
</dbReference>
<evidence type="ECO:0000259" key="4">
    <source>
        <dbReference type="PROSITE" id="PS51462"/>
    </source>
</evidence>
<organism evidence="5 6">
    <name type="scientific">Candidatus Syntrophocurvum alkaliphilum</name>
    <dbReference type="NCBI Taxonomy" id="2293317"/>
    <lineage>
        <taxon>Bacteria</taxon>
        <taxon>Bacillati</taxon>
        <taxon>Bacillota</taxon>
        <taxon>Clostridia</taxon>
        <taxon>Eubacteriales</taxon>
        <taxon>Syntrophomonadaceae</taxon>
        <taxon>Candidatus Syntrophocurvum</taxon>
    </lineage>
</organism>
<dbReference type="Gene3D" id="3.90.79.10">
    <property type="entry name" value="Nucleoside Triphosphate Pyrophosphohydrolase"/>
    <property type="match status" value="1"/>
</dbReference>
<name>A0A6I6DBY5_9FIRM</name>
<evidence type="ECO:0000256" key="1">
    <source>
        <dbReference type="ARBA" id="ARBA00001946"/>
    </source>
</evidence>
<feature type="domain" description="Nudix hydrolase" evidence="4">
    <location>
        <begin position="37"/>
        <end position="166"/>
    </location>
</feature>
<dbReference type="InterPro" id="IPR015797">
    <property type="entry name" value="NUDIX_hydrolase-like_dom_sf"/>
</dbReference>
<evidence type="ECO:0000256" key="2">
    <source>
        <dbReference type="ARBA" id="ARBA00022801"/>
    </source>
</evidence>
<protein>
    <recommendedName>
        <fullName evidence="4">Nudix hydrolase domain-containing protein</fullName>
    </recommendedName>
</protein>
<comment type="cofactor">
    <cofactor evidence="1">
        <name>Mg(2+)</name>
        <dbReference type="ChEBI" id="CHEBI:18420"/>
    </cofactor>
</comment>
<dbReference type="InterPro" id="IPR000086">
    <property type="entry name" value="NUDIX_hydrolase_dom"/>
</dbReference>
<dbReference type="RefSeq" id="WP_156203945.1">
    <property type="nucleotide sequence ID" value="NZ_CP046457.1"/>
</dbReference>
<evidence type="ECO:0000256" key="3">
    <source>
        <dbReference type="ARBA" id="ARBA00022842"/>
    </source>
</evidence>